<comment type="caution">
    <text evidence="4">The sequence shown here is derived from an EMBL/GenBank/DDBJ whole genome shotgun (WGS) entry which is preliminary data.</text>
</comment>
<dbReference type="RefSeq" id="WP_262590598.1">
    <property type="nucleotide sequence ID" value="NZ_JAOQJQ010000001.1"/>
</dbReference>
<feature type="signal peptide" evidence="2">
    <location>
        <begin position="1"/>
        <end position="28"/>
    </location>
</feature>
<evidence type="ECO:0000256" key="1">
    <source>
        <dbReference type="SAM" id="Phobius"/>
    </source>
</evidence>
<dbReference type="Gene3D" id="2.60.40.3050">
    <property type="match status" value="1"/>
</dbReference>
<evidence type="ECO:0000313" key="4">
    <source>
        <dbReference type="EMBL" id="MCU6761102.1"/>
    </source>
</evidence>
<evidence type="ECO:0000256" key="2">
    <source>
        <dbReference type="SAM" id="SignalP"/>
    </source>
</evidence>
<proteinExistence type="predicted"/>
<organism evidence="4 5">
    <name type="scientific">Brotonthovivens ammoniilytica</name>
    <dbReference type="NCBI Taxonomy" id="2981725"/>
    <lineage>
        <taxon>Bacteria</taxon>
        <taxon>Bacillati</taxon>
        <taxon>Bacillota</taxon>
        <taxon>Clostridia</taxon>
        <taxon>Lachnospirales</taxon>
        <taxon>Lachnospiraceae</taxon>
        <taxon>Brotonthovivens</taxon>
    </lineage>
</organism>
<feature type="chain" id="PRO_5045956891" description="Streptococcal pilin isopeptide linkage domain-containing protein" evidence="2">
    <location>
        <begin position="29"/>
        <end position="217"/>
    </location>
</feature>
<keyword evidence="1" id="KW-0472">Membrane</keyword>
<gene>
    <name evidence="4" type="ORF">OCV88_01970</name>
</gene>
<keyword evidence="1" id="KW-0812">Transmembrane</keyword>
<evidence type="ECO:0000313" key="5">
    <source>
        <dbReference type="Proteomes" id="UP001652442"/>
    </source>
</evidence>
<dbReference type="InterPro" id="IPR038174">
    <property type="entry name" value="Strep_pil_link_sf"/>
</dbReference>
<feature type="domain" description="Streptococcal pilin isopeptide linkage" evidence="3">
    <location>
        <begin position="55"/>
        <end position="162"/>
    </location>
</feature>
<protein>
    <recommendedName>
        <fullName evidence="3">Streptococcal pilin isopeptide linkage domain-containing protein</fullName>
    </recommendedName>
</protein>
<evidence type="ECO:0000259" key="3">
    <source>
        <dbReference type="Pfam" id="PF12892"/>
    </source>
</evidence>
<name>A0ABT2THE0_9FIRM</name>
<keyword evidence="1" id="KW-1133">Transmembrane helix</keyword>
<dbReference type="InterPro" id="IPR022464">
    <property type="entry name" value="Strep_pil_isopept_link"/>
</dbReference>
<dbReference type="EMBL" id="JAOQJQ010000001">
    <property type="protein sequence ID" value="MCU6761102.1"/>
    <property type="molecule type" value="Genomic_DNA"/>
</dbReference>
<accession>A0ABT2THE0</accession>
<sequence>MKKIRIKYYGFFLLPLCFLLVFCGRVRAAESSVSVSIPVEQVFQTENQIPEELDRTFQYEFKALNLLNPMPEGIQDNSYIFTIEDNLTVNIGDIVYTHGGVYKYQLRQLTGQKQQGYICDEQVYQLEVYVKNDPAGGLLAEVIVRNEDGEKTGHLKFVNTYQGDDTSRIDTGSVVKTGDEQKMVQWGILCAAVIAAICLLAGIRRKREKAGMEVKEY</sequence>
<keyword evidence="2" id="KW-0732">Signal</keyword>
<dbReference type="Pfam" id="PF12892">
    <property type="entry name" value="FctA"/>
    <property type="match status" value="1"/>
</dbReference>
<dbReference type="NCBIfam" id="TIGR03786">
    <property type="entry name" value="strep_pil_rpt"/>
    <property type="match status" value="1"/>
</dbReference>
<keyword evidence="5" id="KW-1185">Reference proteome</keyword>
<feature type="transmembrane region" description="Helical" evidence="1">
    <location>
        <begin position="183"/>
        <end position="203"/>
    </location>
</feature>
<reference evidence="4 5" key="1">
    <citation type="journal article" date="2021" name="ISME Commun">
        <title>Automated analysis of genomic sequences facilitates high-throughput and comprehensive description of bacteria.</title>
        <authorList>
            <person name="Hitch T.C.A."/>
        </authorList>
    </citation>
    <scope>NUCLEOTIDE SEQUENCE [LARGE SCALE GENOMIC DNA]</scope>
    <source>
        <strain evidence="4 5">Sanger_109</strain>
    </source>
</reference>
<dbReference type="Proteomes" id="UP001652442">
    <property type="component" value="Unassembled WGS sequence"/>
</dbReference>